<evidence type="ECO:0000256" key="6">
    <source>
        <dbReference type="ARBA" id="ARBA00022827"/>
    </source>
</evidence>
<protein>
    <recommendedName>
        <fullName evidence="2 10">FAD:protein FMN transferase</fullName>
        <ecNumber evidence="1 10">2.7.1.180</ecNumber>
    </recommendedName>
    <alternativeName>
        <fullName evidence="8 10">Flavin transferase</fullName>
    </alternativeName>
</protein>
<dbReference type="Pfam" id="PF02424">
    <property type="entry name" value="ApbE"/>
    <property type="match status" value="1"/>
</dbReference>
<sequence>MPLNRPFILVLLAVAAALVFFLRGGGPPQELRQSRILLGTVVEISVWEDAEGLAREAVQAAFAEMARIEALMSPHVPDSDVARLSRAAEGLEVAPETAAVLALGLDIARRSDGAFDLTLARLKELWDLEAQNPRVPRSEELAAALEGIGPQALRLEGTRVYKAHPTLAVDLGGIAKGYAVDRAASVLEQAGIADASINAGGDLRLLGRRGERPWRIGIRHPRDAEEILTILDVSDRAVVTSGDYERFFEKDGQRYHHIFDPRTGFPSTATQSVTLVADSAMLADALATAVFVLGPRQGLEFLAAFPQAEALVVDADGQVHATAGMAELQR</sequence>
<dbReference type="SUPFAM" id="SSF143631">
    <property type="entry name" value="ApbE-like"/>
    <property type="match status" value="1"/>
</dbReference>
<dbReference type="Gene3D" id="3.10.520.10">
    <property type="entry name" value="ApbE-like domains"/>
    <property type="match status" value="1"/>
</dbReference>
<evidence type="ECO:0000256" key="11">
    <source>
        <dbReference type="PIRSR" id="PIRSR006268-2"/>
    </source>
</evidence>
<gene>
    <name evidence="12" type="ORF">SAMN05660860_01300</name>
</gene>
<accession>A0A1G9MZB9</accession>
<dbReference type="RefSeq" id="WP_052445934.1">
    <property type="nucleotide sequence ID" value="NZ_FNGU01000002.1"/>
</dbReference>
<keyword evidence="12" id="KW-0449">Lipoprotein</keyword>
<feature type="binding site" evidence="11">
    <location>
        <position position="288"/>
    </location>
    <ligand>
        <name>Mg(2+)</name>
        <dbReference type="ChEBI" id="CHEBI:18420"/>
    </ligand>
</feature>
<comment type="cofactor">
    <cofactor evidence="11">
        <name>Mg(2+)</name>
        <dbReference type="ChEBI" id="CHEBI:18420"/>
    </cofactor>
    <cofactor evidence="11">
        <name>Mn(2+)</name>
        <dbReference type="ChEBI" id="CHEBI:29035"/>
    </cofactor>
    <text evidence="11">Magnesium. Can also use manganese.</text>
</comment>
<reference evidence="12 13" key="1">
    <citation type="submission" date="2016-10" db="EMBL/GenBank/DDBJ databases">
        <authorList>
            <person name="de Groot N.N."/>
        </authorList>
    </citation>
    <scope>NUCLEOTIDE SEQUENCE [LARGE SCALE GENOMIC DNA]</scope>
    <source>
        <strain evidence="12 13">DSM 17813</strain>
    </source>
</reference>
<comment type="similarity">
    <text evidence="10">Belongs to the ApbE family.</text>
</comment>
<dbReference type="GO" id="GO:0016740">
    <property type="term" value="F:transferase activity"/>
    <property type="evidence" value="ECO:0007669"/>
    <property type="project" value="UniProtKB-UniRule"/>
</dbReference>
<evidence type="ECO:0000256" key="8">
    <source>
        <dbReference type="ARBA" id="ARBA00031306"/>
    </source>
</evidence>
<keyword evidence="5 10" id="KW-0479">Metal-binding</keyword>
<name>A0A1G9MZB9_9BACT</name>
<comment type="catalytic activity">
    <reaction evidence="9 10">
        <text>L-threonyl-[protein] + FAD = FMN-L-threonyl-[protein] + AMP + H(+)</text>
        <dbReference type="Rhea" id="RHEA:36847"/>
        <dbReference type="Rhea" id="RHEA-COMP:11060"/>
        <dbReference type="Rhea" id="RHEA-COMP:11061"/>
        <dbReference type="ChEBI" id="CHEBI:15378"/>
        <dbReference type="ChEBI" id="CHEBI:30013"/>
        <dbReference type="ChEBI" id="CHEBI:57692"/>
        <dbReference type="ChEBI" id="CHEBI:74257"/>
        <dbReference type="ChEBI" id="CHEBI:456215"/>
        <dbReference type="EC" id="2.7.1.180"/>
    </reaction>
</comment>
<dbReference type="PANTHER" id="PTHR30040">
    <property type="entry name" value="THIAMINE BIOSYNTHESIS LIPOPROTEIN APBE"/>
    <property type="match status" value="1"/>
</dbReference>
<feature type="binding site" evidence="11">
    <location>
        <position position="173"/>
    </location>
    <ligand>
        <name>Mg(2+)</name>
        <dbReference type="ChEBI" id="CHEBI:18420"/>
    </ligand>
</feature>
<keyword evidence="4 10" id="KW-0808">Transferase</keyword>
<evidence type="ECO:0000256" key="10">
    <source>
        <dbReference type="PIRNR" id="PIRNR006268"/>
    </source>
</evidence>
<dbReference type="AlphaFoldDB" id="A0A1G9MZB9"/>
<proteinExistence type="inferred from homology"/>
<dbReference type="GO" id="GO:0046872">
    <property type="term" value="F:metal ion binding"/>
    <property type="evidence" value="ECO:0007669"/>
    <property type="project" value="UniProtKB-UniRule"/>
</dbReference>
<dbReference type="EC" id="2.7.1.180" evidence="1 10"/>
<evidence type="ECO:0000313" key="13">
    <source>
        <dbReference type="Proteomes" id="UP000182146"/>
    </source>
</evidence>
<keyword evidence="6 10" id="KW-0274">FAD</keyword>
<dbReference type="Proteomes" id="UP000182146">
    <property type="component" value="Unassembled WGS sequence"/>
</dbReference>
<dbReference type="PANTHER" id="PTHR30040:SF2">
    <property type="entry name" value="FAD:PROTEIN FMN TRANSFERASE"/>
    <property type="match status" value="1"/>
</dbReference>
<dbReference type="OrthoDB" id="9778595at2"/>
<keyword evidence="3 10" id="KW-0285">Flavoprotein</keyword>
<evidence type="ECO:0000256" key="9">
    <source>
        <dbReference type="ARBA" id="ARBA00048540"/>
    </source>
</evidence>
<evidence type="ECO:0000256" key="7">
    <source>
        <dbReference type="ARBA" id="ARBA00022842"/>
    </source>
</evidence>
<feature type="binding site" evidence="11">
    <location>
        <position position="284"/>
    </location>
    <ligand>
        <name>Mg(2+)</name>
        <dbReference type="ChEBI" id="CHEBI:18420"/>
    </ligand>
</feature>
<evidence type="ECO:0000256" key="2">
    <source>
        <dbReference type="ARBA" id="ARBA00016337"/>
    </source>
</evidence>
<evidence type="ECO:0000256" key="3">
    <source>
        <dbReference type="ARBA" id="ARBA00022630"/>
    </source>
</evidence>
<organism evidence="12 13">
    <name type="scientific">Geoalkalibacter ferrihydriticus</name>
    <dbReference type="NCBI Taxonomy" id="392333"/>
    <lineage>
        <taxon>Bacteria</taxon>
        <taxon>Pseudomonadati</taxon>
        <taxon>Thermodesulfobacteriota</taxon>
        <taxon>Desulfuromonadia</taxon>
        <taxon>Desulfuromonadales</taxon>
        <taxon>Geoalkalibacteraceae</taxon>
        <taxon>Geoalkalibacter</taxon>
    </lineage>
</organism>
<dbReference type="InterPro" id="IPR024932">
    <property type="entry name" value="ApbE"/>
</dbReference>
<evidence type="ECO:0000256" key="4">
    <source>
        <dbReference type="ARBA" id="ARBA00022679"/>
    </source>
</evidence>
<dbReference type="STRING" id="392333.SAMN05660860_01300"/>
<evidence type="ECO:0000313" key="12">
    <source>
        <dbReference type="EMBL" id="SDL79569.1"/>
    </source>
</evidence>
<keyword evidence="7 10" id="KW-0460">Magnesium</keyword>
<evidence type="ECO:0000256" key="1">
    <source>
        <dbReference type="ARBA" id="ARBA00011955"/>
    </source>
</evidence>
<evidence type="ECO:0000256" key="5">
    <source>
        <dbReference type="ARBA" id="ARBA00022723"/>
    </source>
</evidence>
<dbReference type="PIRSF" id="PIRSF006268">
    <property type="entry name" value="ApbE"/>
    <property type="match status" value="1"/>
</dbReference>
<dbReference type="InterPro" id="IPR003374">
    <property type="entry name" value="ApbE-like_sf"/>
</dbReference>
<dbReference type="EMBL" id="FNGU01000002">
    <property type="protein sequence ID" value="SDL79569.1"/>
    <property type="molecule type" value="Genomic_DNA"/>
</dbReference>